<organism evidence="1">
    <name type="scientific">Anguilla anguilla</name>
    <name type="common">European freshwater eel</name>
    <name type="synonym">Muraena anguilla</name>
    <dbReference type="NCBI Taxonomy" id="7936"/>
    <lineage>
        <taxon>Eukaryota</taxon>
        <taxon>Metazoa</taxon>
        <taxon>Chordata</taxon>
        <taxon>Craniata</taxon>
        <taxon>Vertebrata</taxon>
        <taxon>Euteleostomi</taxon>
        <taxon>Actinopterygii</taxon>
        <taxon>Neopterygii</taxon>
        <taxon>Teleostei</taxon>
        <taxon>Anguilliformes</taxon>
        <taxon>Anguillidae</taxon>
        <taxon>Anguilla</taxon>
    </lineage>
</organism>
<dbReference type="EMBL" id="GBXM01057340">
    <property type="protein sequence ID" value="JAH51237.1"/>
    <property type="molecule type" value="Transcribed_RNA"/>
</dbReference>
<sequence>MLGHFNFQSRERDGFSLLCLLCLVSC</sequence>
<name>A0A0E9TCU8_ANGAN</name>
<proteinExistence type="predicted"/>
<accession>A0A0E9TCU8</accession>
<reference evidence="1" key="2">
    <citation type="journal article" date="2015" name="Fish Shellfish Immunol.">
        <title>Early steps in the European eel (Anguilla anguilla)-Vibrio vulnificus interaction in the gills: Role of the RtxA13 toxin.</title>
        <authorList>
            <person name="Callol A."/>
            <person name="Pajuelo D."/>
            <person name="Ebbesson L."/>
            <person name="Teles M."/>
            <person name="MacKenzie S."/>
            <person name="Amaro C."/>
        </authorList>
    </citation>
    <scope>NUCLEOTIDE SEQUENCE</scope>
</reference>
<evidence type="ECO:0000313" key="1">
    <source>
        <dbReference type="EMBL" id="JAH51237.1"/>
    </source>
</evidence>
<dbReference type="AlphaFoldDB" id="A0A0E9TCU8"/>
<protein>
    <submittedName>
        <fullName evidence="1">Uncharacterized protein</fullName>
    </submittedName>
</protein>
<reference evidence="1" key="1">
    <citation type="submission" date="2014-11" db="EMBL/GenBank/DDBJ databases">
        <authorList>
            <person name="Amaro Gonzalez C."/>
        </authorList>
    </citation>
    <scope>NUCLEOTIDE SEQUENCE</scope>
</reference>